<gene>
    <name evidence="2" type="ORF">SAMN02746041_01163</name>
</gene>
<dbReference type="PROSITE" id="PS51257">
    <property type="entry name" value="PROKAR_LIPOPROTEIN"/>
    <property type="match status" value="1"/>
</dbReference>
<dbReference type="Proteomes" id="UP000192783">
    <property type="component" value="Unassembled WGS sequence"/>
</dbReference>
<organism evidence="2 3">
    <name type="scientific">Desulfacinum hydrothermale DSM 13146</name>
    <dbReference type="NCBI Taxonomy" id="1121390"/>
    <lineage>
        <taxon>Bacteria</taxon>
        <taxon>Pseudomonadati</taxon>
        <taxon>Thermodesulfobacteriota</taxon>
        <taxon>Syntrophobacteria</taxon>
        <taxon>Syntrophobacterales</taxon>
        <taxon>Syntrophobacteraceae</taxon>
        <taxon>Desulfacinum</taxon>
    </lineage>
</organism>
<name>A0A1W1XCS3_9BACT</name>
<reference evidence="2 3" key="1">
    <citation type="submission" date="2017-04" db="EMBL/GenBank/DDBJ databases">
        <authorList>
            <person name="Afonso C.L."/>
            <person name="Miller P.J."/>
            <person name="Scott M.A."/>
            <person name="Spackman E."/>
            <person name="Goraichik I."/>
            <person name="Dimitrov K.M."/>
            <person name="Suarez D.L."/>
            <person name="Swayne D.E."/>
        </authorList>
    </citation>
    <scope>NUCLEOTIDE SEQUENCE [LARGE SCALE GENOMIC DNA]</scope>
    <source>
        <strain evidence="2 3">DSM 13146</strain>
    </source>
</reference>
<evidence type="ECO:0000256" key="1">
    <source>
        <dbReference type="SAM" id="MobiDB-lite"/>
    </source>
</evidence>
<proteinExistence type="predicted"/>
<accession>A0A1W1XCS3</accession>
<keyword evidence="3" id="KW-1185">Reference proteome</keyword>
<dbReference type="EMBL" id="FWXF01000004">
    <property type="protein sequence ID" value="SMC21281.1"/>
    <property type="molecule type" value="Genomic_DNA"/>
</dbReference>
<protein>
    <submittedName>
        <fullName evidence="2">Uncharacterized protein</fullName>
    </submittedName>
</protein>
<evidence type="ECO:0000313" key="3">
    <source>
        <dbReference type="Proteomes" id="UP000192783"/>
    </source>
</evidence>
<dbReference type="STRING" id="1121390.SAMN02746041_01163"/>
<sequence length="77" mass="8199">MPKEGSSDMAGTIGNGLPLHGAWMGCRPGVSVWRLQGEARRRTLAGLDNSGEKRHHETELSCTSRWTAGSDGGLHGL</sequence>
<dbReference type="AlphaFoldDB" id="A0A1W1XCS3"/>
<evidence type="ECO:0000313" key="2">
    <source>
        <dbReference type="EMBL" id="SMC21281.1"/>
    </source>
</evidence>
<feature type="region of interest" description="Disordered" evidence="1">
    <location>
        <begin position="44"/>
        <end position="77"/>
    </location>
</feature>
<feature type="compositionally biased region" description="Basic and acidic residues" evidence="1">
    <location>
        <begin position="50"/>
        <end position="59"/>
    </location>
</feature>